<protein>
    <submittedName>
        <fullName evidence="7">Penicillin amidase</fullName>
        <ecNumber evidence="7">3.5.1.11</ecNumber>
    </submittedName>
</protein>
<comment type="similarity">
    <text evidence="1">Belongs to the peptidase S45 family.</text>
</comment>
<dbReference type="InterPro" id="IPR043146">
    <property type="entry name" value="Penicillin_amidase_N_B-knob"/>
</dbReference>
<feature type="binding site" evidence="5">
    <location>
        <position position="218"/>
    </location>
    <ligand>
        <name>Ca(2+)</name>
        <dbReference type="ChEBI" id="CHEBI:29108"/>
    </ligand>
</feature>
<feature type="binding site" evidence="5">
    <location>
        <position position="384"/>
    </location>
    <ligand>
        <name>Ca(2+)</name>
        <dbReference type="ChEBI" id="CHEBI:29108"/>
    </ligand>
</feature>
<dbReference type="SUPFAM" id="SSF56235">
    <property type="entry name" value="N-terminal nucleophile aminohydrolases (Ntn hydrolases)"/>
    <property type="match status" value="1"/>
</dbReference>
<organism evidence="7 8">
    <name type="scientific">Granulicella aggregans</name>
    <dbReference type="NCBI Taxonomy" id="474949"/>
    <lineage>
        <taxon>Bacteria</taxon>
        <taxon>Pseudomonadati</taxon>
        <taxon>Acidobacteriota</taxon>
        <taxon>Terriglobia</taxon>
        <taxon>Terriglobales</taxon>
        <taxon>Acidobacteriaceae</taxon>
        <taxon>Granulicella</taxon>
    </lineage>
</organism>
<feature type="active site" description="Nucleophile" evidence="4">
    <location>
        <position position="309"/>
    </location>
</feature>
<evidence type="ECO:0000256" key="3">
    <source>
        <dbReference type="ARBA" id="ARBA00023145"/>
    </source>
</evidence>
<keyword evidence="5" id="KW-0106">Calcium</keyword>
<dbReference type="AlphaFoldDB" id="A0A7W7Z9K3"/>
<dbReference type="InterPro" id="IPR023343">
    <property type="entry name" value="Penicillin_amidase_dom1"/>
</dbReference>
<dbReference type="InterPro" id="IPR029055">
    <property type="entry name" value="Ntn_hydrolases_N"/>
</dbReference>
<dbReference type="RefSeq" id="WP_184213479.1">
    <property type="nucleotide sequence ID" value="NZ_JACHIP010000001.1"/>
</dbReference>
<dbReference type="Gene3D" id="3.60.20.10">
    <property type="entry name" value="Glutamine Phosphoribosylpyrophosphate, subunit 1, domain 1"/>
    <property type="match status" value="1"/>
</dbReference>
<evidence type="ECO:0000256" key="2">
    <source>
        <dbReference type="ARBA" id="ARBA00022801"/>
    </source>
</evidence>
<keyword evidence="6" id="KW-1133">Transmembrane helix</keyword>
<keyword evidence="5" id="KW-0479">Metal-binding</keyword>
<dbReference type="Pfam" id="PF01804">
    <property type="entry name" value="Penicil_amidase"/>
    <property type="match status" value="1"/>
</dbReference>
<evidence type="ECO:0000313" key="7">
    <source>
        <dbReference type="EMBL" id="MBB5055723.1"/>
    </source>
</evidence>
<dbReference type="Proteomes" id="UP000540989">
    <property type="component" value="Unassembled WGS sequence"/>
</dbReference>
<dbReference type="PIRSF" id="PIRSF001227">
    <property type="entry name" value="Pen_acylase"/>
    <property type="match status" value="1"/>
</dbReference>
<dbReference type="PANTHER" id="PTHR34218:SF4">
    <property type="entry name" value="ACYL-HOMOSERINE LACTONE ACYLASE QUIP"/>
    <property type="match status" value="1"/>
</dbReference>
<dbReference type="Gene3D" id="1.10.439.10">
    <property type="entry name" value="Penicillin Amidohydrolase, domain 1"/>
    <property type="match status" value="1"/>
</dbReference>
<evidence type="ECO:0000313" key="8">
    <source>
        <dbReference type="Proteomes" id="UP000540989"/>
    </source>
</evidence>
<dbReference type="Gene3D" id="2.30.120.10">
    <property type="match status" value="1"/>
</dbReference>
<dbReference type="InterPro" id="IPR002692">
    <property type="entry name" value="S45"/>
</dbReference>
<keyword evidence="6" id="KW-0472">Membrane</keyword>
<comment type="caution">
    <text evidence="7">The sequence shown here is derived from an EMBL/GenBank/DDBJ whole genome shotgun (WGS) entry which is preliminary data.</text>
</comment>
<accession>A0A7W7Z9K3</accession>
<dbReference type="PANTHER" id="PTHR34218">
    <property type="entry name" value="PEPTIDASE S45 PENICILLIN AMIDASE"/>
    <property type="match status" value="1"/>
</dbReference>
<dbReference type="InterPro" id="IPR043147">
    <property type="entry name" value="Penicillin_amidase_A-knob"/>
</dbReference>
<dbReference type="CDD" id="cd03747">
    <property type="entry name" value="Ntn_PGA_like"/>
    <property type="match status" value="1"/>
</dbReference>
<keyword evidence="2 7" id="KW-0378">Hydrolase</keyword>
<dbReference type="GO" id="GO:0017000">
    <property type="term" value="P:antibiotic biosynthetic process"/>
    <property type="evidence" value="ECO:0007669"/>
    <property type="project" value="InterPro"/>
</dbReference>
<evidence type="ECO:0000256" key="6">
    <source>
        <dbReference type="SAM" id="Phobius"/>
    </source>
</evidence>
<keyword evidence="8" id="KW-1185">Reference proteome</keyword>
<proteinExistence type="inferred from homology"/>
<sequence>MDSNSRAQDLPASNRISPRKPRRAKLWLTGFAVLLILLVILGVCGFFYGRHWMQAALHDSLPQVDGQLAVTGLSAPVTVARDAHGVPHITAATVEDLVFAQAYITASDRLWQMDALRRHAGGTLAEILGSGLVEHDTMQRTLQLRAAADRALAVLPADQKHWLDIYASGVNASIAAQHDHLPIEFKILRYTPEPWTPRDSLLVGIAMFQDLTTTFPDELDREALSAKLSPDLLADLYPVGSWRDHPVGQPTVDLTAPQPEIEQVPLDESQSKLNFPKQFEDHLRDLQHAKATLAQVSARYACEGCISGSNGWAVSGAKTASGKPLLSSDMHLSHNVPGIWYMASLESGSFHVSGVTLPGTPFVIVGHNQHIAWGFTNLGAKVQDLYVEQTRGTGSSAEFQAADGSWHPLLHQSEVIKVKGGKDIDLDVSLTQHGNVATPILSPIYPHDKRSVALRWTLYDPANVTSPFYAINSASDWKSLCAATSLFGGPAQNLQYADDQGHIGYHAIGRVPVRGSMTTPTLLSPVPTDGRDLLGEWAGYIPFDAMPQSYDPPGGIVATANSRVTPDGYPFPLTLDWAEPYRNERIWKVLQAKSGLVPADMLILQTDVYSDFDKVVAQRLAYAIDHANVDANHDAARAKRLHKAADILRIWDGTVAIDSSAAAITDSARRAFLRLVLGSKLGITDDVALSLGKDNPVNLYSWGESLYAEEQIIVHQPARWLPAKYADWNALLTAAVEKGLADAKAPSDLEKWHYGNVRPVDIEHPILSQSPALRLVLGMPVGTGVQPQSGDSSTIKQVGRKFGPSERLTVDFGDLDHSTLNVVLGESPNPESPWFMDQWPGWYHGTTLPMPFSQAATSAATAHTLTLVP</sequence>
<evidence type="ECO:0000256" key="5">
    <source>
        <dbReference type="PIRSR" id="PIRSR001227-2"/>
    </source>
</evidence>
<comment type="cofactor">
    <cofactor evidence="5">
        <name>Ca(2+)</name>
        <dbReference type="ChEBI" id="CHEBI:29108"/>
    </cofactor>
    <text evidence="5">Binds 1 Ca(2+) ion per dimer.</text>
</comment>
<dbReference type="EC" id="3.5.1.11" evidence="7"/>
<dbReference type="EMBL" id="JACHIP010000001">
    <property type="protein sequence ID" value="MBB5055723.1"/>
    <property type="molecule type" value="Genomic_DNA"/>
</dbReference>
<reference evidence="7 8" key="1">
    <citation type="submission" date="2020-08" db="EMBL/GenBank/DDBJ databases">
        <title>Genomic Encyclopedia of Type Strains, Phase IV (KMG-V): Genome sequencing to study the core and pangenomes of soil and plant-associated prokaryotes.</title>
        <authorList>
            <person name="Whitman W."/>
        </authorList>
    </citation>
    <scope>NUCLEOTIDE SEQUENCE [LARGE SCALE GENOMIC DNA]</scope>
    <source>
        <strain evidence="7 8">M8UP14</strain>
    </source>
</reference>
<dbReference type="GO" id="GO:0008953">
    <property type="term" value="F:penicillin amidase activity"/>
    <property type="evidence" value="ECO:0007669"/>
    <property type="project" value="UniProtKB-EC"/>
</dbReference>
<keyword evidence="6" id="KW-0812">Transmembrane</keyword>
<feature type="transmembrane region" description="Helical" evidence="6">
    <location>
        <begin position="26"/>
        <end position="48"/>
    </location>
</feature>
<name>A0A7W7Z9K3_9BACT</name>
<evidence type="ECO:0000256" key="1">
    <source>
        <dbReference type="ARBA" id="ARBA00006586"/>
    </source>
</evidence>
<gene>
    <name evidence="7" type="ORF">HDF16_000392</name>
</gene>
<evidence type="ECO:0000256" key="4">
    <source>
        <dbReference type="PIRSR" id="PIRSR001227-1"/>
    </source>
</evidence>
<keyword evidence="3" id="KW-0865">Zymogen</keyword>
<dbReference type="Gene3D" id="1.10.1400.10">
    <property type="match status" value="1"/>
</dbReference>
<dbReference type="GO" id="GO:0046872">
    <property type="term" value="F:metal ion binding"/>
    <property type="evidence" value="ECO:0007669"/>
    <property type="project" value="UniProtKB-KW"/>
</dbReference>
<dbReference type="InterPro" id="IPR014395">
    <property type="entry name" value="Pen/GL7ACA/AHL_acylase"/>
</dbReference>